<feature type="compositionally biased region" description="Basic and acidic residues" evidence="1">
    <location>
        <begin position="44"/>
        <end position="85"/>
    </location>
</feature>
<protein>
    <submittedName>
        <fullName evidence="2">Uncharacterized protein</fullName>
    </submittedName>
</protein>
<dbReference type="EMBL" id="GADI01003364">
    <property type="protein sequence ID" value="JAA70444.1"/>
    <property type="molecule type" value="mRNA"/>
</dbReference>
<evidence type="ECO:0000313" key="2">
    <source>
        <dbReference type="EMBL" id="JAA70444.1"/>
    </source>
</evidence>
<dbReference type="AlphaFoldDB" id="A0A0K8RIV2"/>
<sequence length="170" mass="18203">MGPPQDTDQLLPPEEKLSVPITDIPENLEEDSSASAIAVGAKVGENRTDEDHRFDEIMVGVRGDEIKEEKEKDGSQDETKRDEHNYAVSLAELDSLPEEEEDGEVEEVKKESLEPDNAAGESEPEAKDAKPSSSKKGAAAAKKGHQVPDTKAVVSQSGASSEGPKAPRKA</sequence>
<accession>A0A0K8RIV2</accession>
<name>A0A0K8RIV2_IXORI</name>
<feature type="compositionally biased region" description="Acidic residues" evidence="1">
    <location>
        <begin position="95"/>
        <end position="105"/>
    </location>
</feature>
<evidence type="ECO:0000256" key="1">
    <source>
        <dbReference type="SAM" id="MobiDB-lite"/>
    </source>
</evidence>
<feature type="compositionally biased region" description="Low complexity" evidence="1">
    <location>
        <begin position="131"/>
        <end position="141"/>
    </location>
</feature>
<organism evidence="2">
    <name type="scientific">Ixodes ricinus</name>
    <name type="common">Common tick</name>
    <name type="synonym">Acarus ricinus</name>
    <dbReference type="NCBI Taxonomy" id="34613"/>
    <lineage>
        <taxon>Eukaryota</taxon>
        <taxon>Metazoa</taxon>
        <taxon>Ecdysozoa</taxon>
        <taxon>Arthropoda</taxon>
        <taxon>Chelicerata</taxon>
        <taxon>Arachnida</taxon>
        <taxon>Acari</taxon>
        <taxon>Parasitiformes</taxon>
        <taxon>Ixodida</taxon>
        <taxon>Ixodoidea</taxon>
        <taxon>Ixodidae</taxon>
        <taxon>Ixodinae</taxon>
        <taxon>Ixodes</taxon>
    </lineage>
</organism>
<reference evidence="2" key="1">
    <citation type="submission" date="2012-12" db="EMBL/GenBank/DDBJ databases">
        <title>Identification and characterization of a phenylalanine ammonia-lyase gene family in Isatis indigotica Fort.</title>
        <authorList>
            <person name="Liu Q."/>
            <person name="Chen J."/>
            <person name="Zhou X."/>
            <person name="Di P."/>
            <person name="Xiao Y."/>
            <person name="Xuan H."/>
            <person name="Zhang L."/>
            <person name="Chen W."/>
        </authorList>
    </citation>
    <scope>NUCLEOTIDE SEQUENCE</scope>
    <source>
        <tissue evidence="2">Salivary gland</tissue>
    </source>
</reference>
<feature type="region of interest" description="Disordered" evidence="1">
    <location>
        <begin position="1"/>
        <end position="20"/>
    </location>
</feature>
<feature type="region of interest" description="Disordered" evidence="1">
    <location>
        <begin position="41"/>
        <end position="170"/>
    </location>
</feature>
<proteinExistence type="evidence at transcript level"/>